<gene>
    <name evidence="3" type="ORF">JOE57_003290</name>
</gene>
<proteinExistence type="inferred from homology"/>
<dbReference type="RefSeq" id="WP_204919683.1">
    <property type="nucleotide sequence ID" value="NZ_BAAAQP010000003.1"/>
</dbReference>
<sequence length="430" mass="47117">MELLDQLDRVLADLIALAESGGLQNLNDESLAEFGQDFERVRNRLALVDHQLIAECDQRGLGRRWLQRDTAGLLSQLLSVSSGEARNRVRAAEALRPRSTLQGDPLPPNRPVLSDLLRSGRLNPEQRTTAIDTLELLERAGLDPTEVSAAEQTLTDLSGQLVPKDFRKAASKLVEVLLPDGRLDDIAHSNLRDFWLRPNRDGSFTPGGRVTPGLGAKLFAVLSPLAAPRPTDADGPDPRSAGQRLHDALEDVASRLLRAGGLPDSGGTPATVVVMIDVEKLLARCGHGETSDGTLLPVSEVLKLANEAEIIPAAFTRSGLPLDLGRDRRIANKNQTLALMARDGGCSFPGCSAPPEWCERHHVRSWLDGGRTEVNNLTLLCGYHHREFADRGWSCVMINKLPAWVPPRWRDPAQRPLVHHRIRQRFGLAA</sequence>
<dbReference type="Gene3D" id="1.10.30.50">
    <property type="match status" value="1"/>
</dbReference>
<dbReference type="InterPro" id="IPR002711">
    <property type="entry name" value="HNH"/>
</dbReference>
<dbReference type="Pfam" id="PF02720">
    <property type="entry name" value="DUF222"/>
    <property type="match status" value="1"/>
</dbReference>
<evidence type="ECO:0000259" key="2">
    <source>
        <dbReference type="SMART" id="SM00507"/>
    </source>
</evidence>
<protein>
    <recommendedName>
        <fullName evidence="2">HNH nuclease domain-containing protein</fullName>
    </recommendedName>
</protein>
<comment type="caution">
    <text evidence="3">The sequence shown here is derived from an EMBL/GenBank/DDBJ whole genome shotgun (WGS) entry which is preliminary data.</text>
</comment>
<accession>A0ABS2RMY6</accession>
<organism evidence="3 4">
    <name type="scientific">Microlunatus panaciterrae</name>
    <dbReference type="NCBI Taxonomy" id="400768"/>
    <lineage>
        <taxon>Bacteria</taxon>
        <taxon>Bacillati</taxon>
        <taxon>Actinomycetota</taxon>
        <taxon>Actinomycetes</taxon>
        <taxon>Propionibacteriales</taxon>
        <taxon>Propionibacteriaceae</taxon>
        <taxon>Microlunatus</taxon>
    </lineage>
</organism>
<name>A0ABS2RMY6_9ACTN</name>
<dbReference type="Pfam" id="PF01844">
    <property type="entry name" value="HNH"/>
    <property type="match status" value="1"/>
</dbReference>
<dbReference type="SMART" id="SM00507">
    <property type="entry name" value="HNHc"/>
    <property type="match status" value="1"/>
</dbReference>
<evidence type="ECO:0000313" key="4">
    <source>
        <dbReference type="Proteomes" id="UP000704762"/>
    </source>
</evidence>
<evidence type="ECO:0000313" key="3">
    <source>
        <dbReference type="EMBL" id="MBM7800369.1"/>
    </source>
</evidence>
<dbReference type="Proteomes" id="UP000704762">
    <property type="component" value="Unassembled WGS sequence"/>
</dbReference>
<dbReference type="InterPro" id="IPR003870">
    <property type="entry name" value="DUF222"/>
</dbReference>
<feature type="domain" description="HNH nuclease" evidence="2">
    <location>
        <begin position="334"/>
        <end position="386"/>
    </location>
</feature>
<comment type="similarity">
    <text evidence="1">Belongs to the Rv1128c/1148c/1588c/1702c/1945/3466 family.</text>
</comment>
<evidence type="ECO:0000256" key="1">
    <source>
        <dbReference type="ARBA" id="ARBA00023450"/>
    </source>
</evidence>
<dbReference type="InterPro" id="IPR003615">
    <property type="entry name" value="HNH_nuc"/>
</dbReference>
<keyword evidence="4" id="KW-1185">Reference proteome</keyword>
<reference evidence="3 4" key="1">
    <citation type="submission" date="2021-01" db="EMBL/GenBank/DDBJ databases">
        <title>Sequencing the genomes of 1000 actinobacteria strains.</title>
        <authorList>
            <person name="Klenk H.-P."/>
        </authorList>
    </citation>
    <scope>NUCLEOTIDE SEQUENCE [LARGE SCALE GENOMIC DNA]</scope>
    <source>
        <strain evidence="3 4">DSM 18662</strain>
    </source>
</reference>
<dbReference type="CDD" id="cd00085">
    <property type="entry name" value="HNHc"/>
    <property type="match status" value="1"/>
</dbReference>
<dbReference type="EMBL" id="JAFBCF010000001">
    <property type="protein sequence ID" value="MBM7800369.1"/>
    <property type="molecule type" value="Genomic_DNA"/>
</dbReference>